<dbReference type="STRING" id="91626.A0A0C9MZQ3"/>
<protein>
    <recommendedName>
        <fullName evidence="1">Tc1-like transposase DDE domain-containing protein</fullName>
    </recommendedName>
</protein>
<dbReference type="Pfam" id="PF13358">
    <property type="entry name" value="DDE_3"/>
    <property type="match status" value="1"/>
</dbReference>
<dbReference type="PANTHER" id="PTHR46564">
    <property type="entry name" value="TRANSPOSASE"/>
    <property type="match status" value="1"/>
</dbReference>
<evidence type="ECO:0000313" key="2">
    <source>
        <dbReference type="EMBL" id="GAN09142.1"/>
    </source>
</evidence>
<dbReference type="GO" id="GO:0003676">
    <property type="term" value="F:nucleic acid binding"/>
    <property type="evidence" value="ECO:0007669"/>
    <property type="project" value="InterPro"/>
</dbReference>
<reference evidence="2" key="1">
    <citation type="submission" date="2014-09" db="EMBL/GenBank/DDBJ databases">
        <title>Draft genome sequence of an oleaginous Mucoromycotina fungus Mucor ambiguus NBRC6742.</title>
        <authorList>
            <person name="Takeda I."/>
            <person name="Yamane N."/>
            <person name="Morita T."/>
            <person name="Tamano K."/>
            <person name="Machida M."/>
            <person name="Baker S."/>
            <person name="Koike H."/>
        </authorList>
    </citation>
    <scope>NUCLEOTIDE SEQUENCE</scope>
    <source>
        <strain evidence="2">NBRC 6742</strain>
    </source>
</reference>
<dbReference type="PANTHER" id="PTHR46564:SF1">
    <property type="entry name" value="TRANSPOSASE"/>
    <property type="match status" value="1"/>
</dbReference>
<feature type="domain" description="Tc1-like transposase DDE" evidence="1">
    <location>
        <begin position="10"/>
        <end position="96"/>
    </location>
</feature>
<dbReference type="AlphaFoldDB" id="A0A0C9MZQ3"/>
<gene>
    <name evidence="2" type="ORF">MAM1_0246c08664</name>
</gene>
<dbReference type="Gene3D" id="3.30.420.10">
    <property type="entry name" value="Ribonuclease H-like superfamily/Ribonuclease H"/>
    <property type="match status" value="1"/>
</dbReference>
<organism evidence="2">
    <name type="scientific">Mucor ambiguus</name>
    <dbReference type="NCBI Taxonomy" id="91626"/>
    <lineage>
        <taxon>Eukaryota</taxon>
        <taxon>Fungi</taxon>
        <taxon>Fungi incertae sedis</taxon>
        <taxon>Mucoromycota</taxon>
        <taxon>Mucoromycotina</taxon>
        <taxon>Mucoromycetes</taxon>
        <taxon>Mucorales</taxon>
        <taxon>Mucorineae</taxon>
        <taxon>Mucoraceae</taxon>
        <taxon>Mucor</taxon>
    </lineage>
</organism>
<dbReference type="EMBL" id="DF836535">
    <property type="protein sequence ID" value="GAN09142.1"/>
    <property type="molecule type" value="Genomic_DNA"/>
</dbReference>
<sequence length="105" mass="11913">MSVKIGKGSTVGKIFRDFVRGVMKKLNDTNAEPHFFVMDNASVHKALTAKELFKDSDHRTCLLPSYSPLPNPIEECFSKLKTLVTRKPKLRGDKALIEHTRQRNS</sequence>
<evidence type="ECO:0000259" key="1">
    <source>
        <dbReference type="Pfam" id="PF13358"/>
    </source>
</evidence>
<accession>A0A0C9MZQ3</accession>
<dbReference type="InterPro" id="IPR036397">
    <property type="entry name" value="RNaseH_sf"/>
</dbReference>
<dbReference type="Proteomes" id="UP000053815">
    <property type="component" value="Unassembled WGS sequence"/>
</dbReference>
<evidence type="ECO:0000313" key="3">
    <source>
        <dbReference type="Proteomes" id="UP000053815"/>
    </source>
</evidence>
<name>A0A0C9MZQ3_9FUNG</name>
<proteinExistence type="predicted"/>
<dbReference type="InterPro" id="IPR038717">
    <property type="entry name" value="Tc1-like_DDE_dom"/>
</dbReference>
<dbReference type="OrthoDB" id="2428500at2759"/>
<keyword evidence="3" id="KW-1185">Reference proteome</keyword>